<proteinExistence type="predicted"/>
<reference evidence="3" key="1">
    <citation type="submission" date="2016-06" db="UniProtKB">
        <authorList>
            <consortium name="WormBaseParasite"/>
        </authorList>
    </citation>
    <scope>IDENTIFICATION</scope>
</reference>
<accession>A0A183A6T0</accession>
<evidence type="ECO:0000313" key="2">
    <source>
        <dbReference type="Proteomes" id="UP000272942"/>
    </source>
</evidence>
<protein>
    <submittedName>
        <fullName evidence="1 3">Uncharacterized protein</fullName>
    </submittedName>
</protein>
<gene>
    <name evidence="1" type="ORF">ECPE_LOCUS2665</name>
</gene>
<dbReference type="AlphaFoldDB" id="A0A183A6T0"/>
<dbReference type="WBParaSite" id="ECPE_0000266801-mRNA-1">
    <property type="protein sequence ID" value="ECPE_0000266801-mRNA-1"/>
    <property type="gene ID" value="ECPE_0000266801"/>
</dbReference>
<evidence type="ECO:0000313" key="3">
    <source>
        <dbReference type="WBParaSite" id="ECPE_0000266801-mRNA-1"/>
    </source>
</evidence>
<dbReference type="Proteomes" id="UP000272942">
    <property type="component" value="Unassembled WGS sequence"/>
</dbReference>
<keyword evidence="2" id="KW-1185">Reference proteome</keyword>
<reference evidence="1 2" key="2">
    <citation type="submission" date="2018-11" db="EMBL/GenBank/DDBJ databases">
        <authorList>
            <consortium name="Pathogen Informatics"/>
        </authorList>
    </citation>
    <scope>NUCLEOTIDE SEQUENCE [LARGE SCALE GENOMIC DNA]</scope>
    <source>
        <strain evidence="1 2">Egypt</strain>
    </source>
</reference>
<organism evidence="3">
    <name type="scientific">Echinostoma caproni</name>
    <dbReference type="NCBI Taxonomy" id="27848"/>
    <lineage>
        <taxon>Eukaryota</taxon>
        <taxon>Metazoa</taxon>
        <taxon>Spiralia</taxon>
        <taxon>Lophotrochozoa</taxon>
        <taxon>Platyhelminthes</taxon>
        <taxon>Trematoda</taxon>
        <taxon>Digenea</taxon>
        <taxon>Plagiorchiida</taxon>
        <taxon>Echinostomata</taxon>
        <taxon>Echinostomatoidea</taxon>
        <taxon>Echinostomatidae</taxon>
        <taxon>Echinostoma</taxon>
    </lineage>
</organism>
<sequence length="68" mass="7491">MMMHSQPNYEECLTVPLETLVVPHRVLREGAQYAPSATRKPGIAQLDTHTVPCISPTQVAVPLQGPKR</sequence>
<evidence type="ECO:0000313" key="1">
    <source>
        <dbReference type="EMBL" id="VDP67102.1"/>
    </source>
</evidence>
<name>A0A183A6T0_9TREM</name>
<dbReference type="EMBL" id="UZAN01039766">
    <property type="protein sequence ID" value="VDP67102.1"/>
    <property type="molecule type" value="Genomic_DNA"/>
</dbReference>